<dbReference type="InterPro" id="IPR050564">
    <property type="entry name" value="F420-G6PD/mer"/>
</dbReference>
<dbReference type="InterPro" id="IPR036661">
    <property type="entry name" value="Luciferase-like_sf"/>
</dbReference>
<keyword evidence="4" id="KW-1185">Reference proteome</keyword>
<organism evidence="3 4">
    <name type="scientific">Actinoallomurus vinaceus</name>
    <dbReference type="NCBI Taxonomy" id="1080074"/>
    <lineage>
        <taxon>Bacteria</taxon>
        <taxon>Bacillati</taxon>
        <taxon>Actinomycetota</taxon>
        <taxon>Actinomycetes</taxon>
        <taxon>Streptosporangiales</taxon>
        <taxon>Thermomonosporaceae</taxon>
        <taxon>Actinoallomurus</taxon>
    </lineage>
</organism>
<dbReference type="RefSeq" id="WP_345442354.1">
    <property type="nucleotide sequence ID" value="NZ_BAABHK010000024.1"/>
</dbReference>
<dbReference type="Gene3D" id="3.20.20.30">
    <property type="entry name" value="Luciferase-like domain"/>
    <property type="match status" value="1"/>
</dbReference>
<feature type="domain" description="Luciferase-like" evidence="2">
    <location>
        <begin position="16"/>
        <end position="304"/>
    </location>
</feature>
<sequence length="336" mass="35803">MRLGVNVTHMDPAIGLAAERLGYRLALVPEGFRADAVSVLGWLAARTERIRLSAILQIPVRTPAMTAMTAATLHTLSGGRFELGLGISNAYATETWHGVSFDRPLQRTGEYLEIVRMALRGEEVRYSGTHYQVPSPGAPGEGFRMPAVDLPVSLAAVGPRNLELAGRHCDGYIGVFASPERVAEVLPHAWVGRARAGRPRQSFQVTLSAGLSVGADLEAAARPLRPHAARFMSLGHRERNVYYRLAERMGFGRAAAEVQDRHAAGDLAGAAAAVPFEFVDATGLIGPPERIARRIEAYAAAGVTTLALTPYGADADARTRALAVAAEALDRTGVPA</sequence>
<evidence type="ECO:0000259" key="2">
    <source>
        <dbReference type="Pfam" id="PF00296"/>
    </source>
</evidence>
<dbReference type="InterPro" id="IPR011251">
    <property type="entry name" value="Luciferase-like_dom"/>
</dbReference>
<evidence type="ECO:0000313" key="4">
    <source>
        <dbReference type="Proteomes" id="UP001501442"/>
    </source>
</evidence>
<dbReference type="PANTHER" id="PTHR43244:SF1">
    <property type="entry name" value="5,10-METHYLENETETRAHYDROMETHANOPTERIN REDUCTASE"/>
    <property type="match status" value="1"/>
</dbReference>
<reference evidence="4" key="1">
    <citation type="journal article" date="2019" name="Int. J. Syst. Evol. Microbiol.">
        <title>The Global Catalogue of Microorganisms (GCM) 10K type strain sequencing project: providing services to taxonomists for standard genome sequencing and annotation.</title>
        <authorList>
            <consortium name="The Broad Institute Genomics Platform"/>
            <consortium name="The Broad Institute Genome Sequencing Center for Infectious Disease"/>
            <person name="Wu L."/>
            <person name="Ma J."/>
        </authorList>
    </citation>
    <scope>NUCLEOTIDE SEQUENCE [LARGE SCALE GENOMIC DNA]</scope>
    <source>
        <strain evidence="4">JCM 17939</strain>
    </source>
</reference>
<protein>
    <submittedName>
        <fullName evidence="3">LLM class F420-dependent oxidoreductase</fullName>
    </submittedName>
</protein>
<dbReference type="SUPFAM" id="SSF51679">
    <property type="entry name" value="Bacterial luciferase-like"/>
    <property type="match status" value="1"/>
</dbReference>
<dbReference type="Proteomes" id="UP001501442">
    <property type="component" value="Unassembled WGS sequence"/>
</dbReference>
<name>A0ABP8USC4_9ACTN</name>
<proteinExistence type="predicted"/>
<dbReference type="EMBL" id="BAABHK010000024">
    <property type="protein sequence ID" value="GAA4638799.1"/>
    <property type="molecule type" value="Genomic_DNA"/>
</dbReference>
<gene>
    <name evidence="3" type="ORF">GCM10023196_097960</name>
</gene>
<keyword evidence="1" id="KW-0560">Oxidoreductase</keyword>
<dbReference type="PANTHER" id="PTHR43244">
    <property type="match status" value="1"/>
</dbReference>
<dbReference type="CDD" id="cd01097">
    <property type="entry name" value="Tetrahydromethanopterin_reductase"/>
    <property type="match status" value="1"/>
</dbReference>
<evidence type="ECO:0000256" key="1">
    <source>
        <dbReference type="ARBA" id="ARBA00023002"/>
    </source>
</evidence>
<evidence type="ECO:0000313" key="3">
    <source>
        <dbReference type="EMBL" id="GAA4638799.1"/>
    </source>
</evidence>
<dbReference type="Pfam" id="PF00296">
    <property type="entry name" value="Bac_luciferase"/>
    <property type="match status" value="1"/>
</dbReference>
<accession>A0ABP8USC4</accession>
<comment type="caution">
    <text evidence="3">The sequence shown here is derived from an EMBL/GenBank/DDBJ whole genome shotgun (WGS) entry which is preliminary data.</text>
</comment>